<reference evidence="2" key="2">
    <citation type="submission" date="2019-11" db="EMBL/GenBank/DDBJ databases">
        <title>Improved Assembly of Tolypothrix boutellei genome.</title>
        <authorList>
            <person name="Sarangi A.N."/>
            <person name="Mukherjee M."/>
            <person name="Ghosh S."/>
            <person name="Singh D."/>
            <person name="Das A."/>
            <person name="Kant S."/>
            <person name="Prusty A."/>
            <person name="Tripathy S."/>
        </authorList>
    </citation>
    <scope>NUCLEOTIDE SEQUENCE</scope>
    <source>
        <strain evidence="2">VB521301</strain>
    </source>
</reference>
<dbReference type="GO" id="GO:0006355">
    <property type="term" value="P:regulation of DNA-templated transcription"/>
    <property type="evidence" value="ECO:0007669"/>
    <property type="project" value="InterPro"/>
</dbReference>
<dbReference type="SUPFAM" id="SSF47598">
    <property type="entry name" value="Ribbon-helix-helix"/>
    <property type="match status" value="1"/>
</dbReference>
<evidence type="ECO:0000313" key="2">
    <source>
        <dbReference type="EMBL" id="KAF3889018.1"/>
    </source>
</evidence>
<gene>
    <name evidence="3" type="ORF">DA73_0241235</name>
    <name evidence="2" type="ORF">DA73_0400028715</name>
</gene>
<dbReference type="OrthoDB" id="27260at2"/>
<dbReference type="InterPro" id="IPR010985">
    <property type="entry name" value="Ribbon_hlx_hlx"/>
</dbReference>
<proteinExistence type="predicted"/>
<dbReference type="InterPro" id="IPR053853">
    <property type="entry name" value="FitA-like_RHH"/>
</dbReference>
<dbReference type="STRING" id="1479485.DA73_0241235"/>
<protein>
    <submittedName>
        <fullName evidence="3">Plasmid stability protein</fullName>
    </submittedName>
</protein>
<dbReference type="Proteomes" id="UP000029738">
    <property type="component" value="Unassembled WGS sequence"/>
</dbReference>
<evidence type="ECO:0000313" key="3">
    <source>
        <dbReference type="EMBL" id="KIE07504.1"/>
    </source>
</evidence>
<dbReference type="Gene3D" id="1.10.1220.10">
    <property type="entry name" value="Met repressor-like"/>
    <property type="match status" value="1"/>
</dbReference>
<organism evidence="3">
    <name type="scientific">Tolypothrix bouteillei VB521301</name>
    <dbReference type="NCBI Taxonomy" id="1479485"/>
    <lineage>
        <taxon>Bacteria</taxon>
        <taxon>Bacillati</taxon>
        <taxon>Cyanobacteriota</taxon>
        <taxon>Cyanophyceae</taxon>
        <taxon>Nostocales</taxon>
        <taxon>Tolypothrichaceae</taxon>
        <taxon>Tolypothrix</taxon>
    </lineage>
</organism>
<keyword evidence="4" id="KW-1185">Reference proteome</keyword>
<reference evidence="3" key="1">
    <citation type="journal article" date="2015" name="Genome Announc.">
        <title>Draft Genome Sequence of Tolypothrix boutellei Strain VB521301.</title>
        <authorList>
            <person name="Chandrababunaidu M.M."/>
            <person name="Singh D."/>
            <person name="Sen D."/>
            <person name="Bhan S."/>
            <person name="Das S."/>
            <person name="Gupta A."/>
            <person name="Adhikary S.P."/>
            <person name="Tripathy S."/>
        </authorList>
    </citation>
    <scope>NUCLEOTIDE SEQUENCE</scope>
    <source>
        <strain evidence="3">VB521301</strain>
    </source>
</reference>
<dbReference type="Pfam" id="PF22513">
    <property type="entry name" value="FitA-like_RHH"/>
    <property type="match status" value="1"/>
</dbReference>
<dbReference type="EMBL" id="JHEG04000001">
    <property type="protein sequence ID" value="KAF3889018.1"/>
    <property type="molecule type" value="Genomic_DNA"/>
</dbReference>
<dbReference type="InterPro" id="IPR013321">
    <property type="entry name" value="Arc_rbn_hlx_hlx"/>
</dbReference>
<name>A0A0C1QPR9_9CYAN</name>
<feature type="domain" description="Antitoxin FitA-like ribbon-helix-helix" evidence="1">
    <location>
        <begin position="3"/>
        <end position="40"/>
    </location>
</feature>
<dbReference type="EMBL" id="JHEG02000059">
    <property type="protein sequence ID" value="KIE07504.1"/>
    <property type="molecule type" value="Genomic_DNA"/>
</dbReference>
<comment type="caution">
    <text evidence="3">The sequence shown here is derived from an EMBL/GenBank/DDBJ whole genome shotgun (WGS) entry which is preliminary data.</text>
</comment>
<sequence>MTSITIFNVDGNIKNLLQQRAAKNDRSIEEEVKEILPQALIENQKPPVNLVNMIEKRFAHLGDFELGEVTGEPMRTAPTFE</sequence>
<dbReference type="AlphaFoldDB" id="A0A0C1QPR9"/>
<accession>A0A0C1QPR9</accession>
<evidence type="ECO:0000259" key="1">
    <source>
        <dbReference type="Pfam" id="PF22513"/>
    </source>
</evidence>
<evidence type="ECO:0000313" key="4">
    <source>
        <dbReference type="Proteomes" id="UP000029738"/>
    </source>
</evidence>
<dbReference type="RefSeq" id="WP_038075900.1">
    <property type="nucleotide sequence ID" value="NZ_JHEG04000001.1"/>
</dbReference>